<organism evidence="5 6">
    <name type="scientific">Pseudomonas syringae pv. maculicola str. ES4326</name>
    <dbReference type="NCBI Taxonomy" id="629265"/>
    <lineage>
        <taxon>Bacteria</taxon>
        <taxon>Pseudomonadati</taxon>
        <taxon>Pseudomonadota</taxon>
        <taxon>Gammaproteobacteria</taxon>
        <taxon>Pseudomonadales</taxon>
        <taxon>Pseudomonadaceae</taxon>
        <taxon>Pseudomonas</taxon>
    </lineage>
</organism>
<feature type="region of interest" description="Disordered" evidence="2">
    <location>
        <begin position="63"/>
        <end position="98"/>
    </location>
</feature>
<evidence type="ECO:0000256" key="3">
    <source>
        <dbReference type="SAM" id="Phobius"/>
    </source>
</evidence>
<feature type="compositionally biased region" description="Polar residues" evidence="2">
    <location>
        <begin position="86"/>
        <end position="97"/>
    </location>
</feature>
<dbReference type="CDD" id="cd06257">
    <property type="entry name" value="DnaJ"/>
    <property type="match status" value="1"/>
</dbReference>
<evidence type="ECO:0000259" key="4">
    <source>
        <dbReference type="PROSITE" id="PS50076"/>
    </source>
</evidence>
<dbReference type="Proteomes" id="UP000003811">
    <property type="component" value="Plasmid pPma4326F"/>
</dbReference>
<keyword evidence="1" id="KW-0143">Chaperone</keyword>
<dbReference type="PROSITE" id="PS50076">
    <property type="entry name" value="DNAJ_2"/>
    <property type="match status" value="1"/>
</dbReference>
<geneLocation type="plasmid" evidence="5 6">
    <name>pPma4326F</name>
</geneLocation>
<dbReference type="PANTHER" id="PTHR44145:SF3">
    <property type="entry name" value="DNAJ HOMOLOG SUBFAMILY A MEMBER 3, MITOCHONDRIAL"/>
    <property type="match status" value="1"/>
</dbReference>
<dbReference type="InterPro" id="IPR036869">
    <property type="entry name" value="J_dom_sf"/>
</dbReference>
<keyword evidence="3" id="KW-1133">Transmembrane helix</keyword>
<dbReference type="PROSITE" id="PS00636">
    <property type="entry name" value="DNAJ_1"/>
    <property type="match status" value="1"/>
</dbReference>
<dbReference type="EMBL" id="CP047261">
    <property type="protein sequence ID" value="QHF00716.1"/>
    <property type="molecule type" value="Genomic_DNA"/>
</dbReference>
<keyword evidence="3" id="KW-0472">Membrane</keyword>
<dbReference type="PANTHER" id="PTHR44145">
    <property type="entry name" value="DNAJ HOMOLOG SUBFAMILY A MEMBER 3, MITOCHONDRIAL"/>
    <property type="match status" value="1"/>
</dbReference>
<dbReference type="Gene3D" id="1.10.287.110">
    <property type="entry name" value="DnaJ domain"/>
    <property type="match status" value="1"/>
</dbReference>
<reference evidence="5 6" key="1">
    <citation type="journal article" date="2011" name="PLoS Pathog.">
        <title>Dynamic evolution of pathogenicity revealed by sequencing and comparative genomics of 19 Pseudomonas syringae isolates.</title>
        <authorList>
            <person name="Baltrus D.A."/>
            <person name="Nishimura M.T."/>
            <person name="Romanchuk A."/>
            <person name="Chang J.H."/>
            <person name="Mukhtar M.S."/>
            <person name="Cherkis K."/>
            <person name="Roach J."/>
            <person name="Grant S.R."/>
            <person name="Jones C.D."/>
            <person name="Dangl J.L."/>
        </authorList>
    </citation>
    <scope>NUCLEOTIDE SEQUENCE [LARGE SCALE GENOMIC DNA]</scope>
    <source>
        <strain evidence="5 6">ES4326</strain>
    </source>
</reference>
<dbReference type="Pfam" id="PF00226">
    <property type="entry name" value="DnaJ"/>
    <property type="match status" value="1"/>
</dbReference>
<evidence type="ECO:0000313" key="6">
    <source>
        <dbReference type="Proteomes" id="UP000003811"/>
    </source>
</evidence>
<dbReference type="SUPFAM" id="SSF46565">
    <property type="entry name" value="Chaperone J-domain"/>
    <property type="match status" value="1"/>
</dbReference>
<proteinExistence type="predicted"/>
<name>A0A8T8CAR2_PSEYM</name>
<dbReference type="InterPro" id="IPR051938">
    <property type="entry name" value="Apopto_cytoskel_mod"/>
</dbReference>
<keyword evidence="3" id="KW-0812">Transmembrane</keyword>
<gene>
    <name evidence="5" type="ORF">PMA4326_029950</name>
</gene>
<dbReference type="InterPro" id="IPR001623">
    <property type="entry name" value="DnaJ_domain"/>
</dbReference>
<evidence type="ECO:0000256" key="2">
    <source>
        <dbReference type="SAM" id="MobiDB-lite"/>
    </source>
</evidence>
<dbReference type="AlphaFoldDB" id="A0A8T8CAR2"/>
<accession>A0A8T8CAR2</accession>
<protein>
    <submittedName>
        <fullName evidence="5">DnaJ domain-containing protein</fullName>
    </submittedName>
</protein>
<evidence type="ECO:0000256" key="1">
    <source>
        <dbReference type="ARBA" id="ARBA00023186"/>
    </source>
</evidence>
<evidence type="ECO:0000313" key="5">
    <source>
        <dbReference type="EMBL" id="QHF00716.1"/>
    </source>
</evidence>
<dbReference type="PRINTS" id="PR00625">
    <property type="entry name" value="JDOMAIN"/>
</dbReference>
<keyword evidence="5" id="KW-0614">Plasmid</keyword>
<feature type="transmembrane region" description="Helical" evidence="3">
    <location>
        <begin position="133"/>
        <end position="153"/>
    </location>
</feature>
<sequence length="158" mass="17658">MIQENADPAIIKASYKVLAQRYHPDRNPENAKEAKRIFQIVTVAYETLSDPNKRAVYDAKLRAARDTASGGKPRRAAQAPSPPPNTSERVNQSSSNPEGLVELVTNTQIAKRLRIMTKLVADNPNTPKAIKWLLYRPVHLVVVVQGVVALYLFRDVIF</sequence>
<dbReference type="SMART" id="SM00271">
    <property type="entry name" value="DnaJ"/>
    <property type="match status" value="1"/>
</dbReference>
<dbReference type="InterPro" id="IPR018253">
    <property type="entry name" value="DnaJ_domain_CS"/>
</dbReference>
<feature type="domain" description="J" evidence="4">
    <location>
        <begin position="1"/>
        <end position="61"/>
    </location>
</feature>